<organism evidence="1 2">
    <name type="scientific">Acanthoscelides obtectus</name>
    <name type="common">Bean weevil</name>
    <name type="synonym">Bruchus obtectus</name>
    <dbReference type="NCBI Taxonomy" id="200917"/>
    <lineage>
        <taxon>Eukaryota</taxon>
        <taxon>Metazoa</taxon>
        <taxon>Ecdysozoa</taxon>
        <taxon>Arthropoda</taxon>
        <taxon>Hexapoda</taxon>
        <taxon>Insecta</taxon>
        <taxon>Pterygota</taxon>
        <taxon>Neoptera</taxon>
        <taxon>Endopterygota</taxon>
        <taxon>Coleoptera</taxon>
        <taxon>Polyphaga</taxon>
        <taxon>Cucujiformia</taxon>
        <taxon>Chrysomeloidea</taxon>
        <taxon>Chrysomelidae</taxon>
        <taxon>Bruchinae</taxon>
        <taxon>Bruchini</taxon>
        <taxon>Acanthoscelides</taxon>
    </lineage>
</organism>
<proteinExistence type="predicted"/>
<protein>
    <submittedName>
        <fullName evidence="1">Uncharacterized protein</fullName>
    </submittedName>
</protein>
<evidence type="ECO:0000313" key="1">
    <source>
        <dbReference type="EMBL" id="CAH1953615.1"/>
    </source>
</evidence>
<reference evidence="1" key="1">
    <citation type="submission" date="2022-03" db="EMBL/GenBank/DDBJ databases">
        <authorList>
            <person name="Sayadi A."/>
        </authorList>
    </citation>
    <scope>NUCLEOTIDE SEQUENCE</scope>
</reference>
<dbReference type="Proteomes" id="UP001152888">
    <property type="component" value="Unassembled WGS sequence"/>
</dbReference>
<comment type="caution">
    <text evidence="1">The sequence shown here is derived from an EMBL/GenBank/DDBJ whole genome shotgun (WGS) entry which is preliminary data.</text>
</comment>
<dbReference type="EMBL" id="CAKOFQ010006651">
    <property type="protein sequence ID" value="CAH1953615.1"/>
    <property type="molecule type" value="Genomic_DNA"/>
</dbReference>
<keyword evidence="2" id="KW-1185">Reference proteome</keyword>
<sequence length="67" mass="7896">MLVDYGTVGYYPTKIFKTRYLRSLPRIQENEHKDLFQNICDKVAHAVTVQRAWIKAKSNHVSHILRP</sequence>
<dbReference type="AlphaFoldDB" id="A0A9P0JII6"/>
<evidence type="ECO:0000313" key="2">
    <source>
        <dbReference type="Proteomes" id="UP001152888"/>
    </source>
</evidence>
<dbReference type="OrthoDB" id="10381164at2759"/>
<gene>
    <name evidence="1" type="ORF">ACAOBT_LOCUS136</name>
</gene>
<name>A0A9P0JII6_ACAOB</name>
<accession>A0A9P0JII6</accession>